<dbReference type="CDD" id="cd08504">
    <property type="entry name" value="PBP2_OppA"/>
    <property type="match status" value="1"/>
</dbReference>
<protein>
    <submittedName>
        <fullName evidence="9">ABC transporter periplasmic protein</fullName>
    </submittedName>
</protein>
<evidence type="ECO:0000256" key="6">
    <source>
        <dbReference type="SAM" id="MobiDB-lite"/>
    </source>
</evidence>
<evidence type="ECO:0000313" key="9">
    <source>
        <dbReference type="EMBL" id="KRL08347.1"/>
    </source>
</evidence>
<dbReference type="PIRSF" id="PIRSF002741">
    <property type="entry name" value="MppA"/>
    <property type="match status" value="1"/>
</dbReference>
<feature type="signal peptide" evidence="7">
    <location>
        <begin position="1"/>
        <end position="28"/>
    </location>
</feature>
<gene>
    <name evidence="9" type="ORF">FC92_GL000139</name>
</gene>
<dbReference type="FunFam" id="3.10.105.10:FF:000001">
    <property type="entry name" value="Oligopeptide ABC transporter, oligopeptide-binding protein"/>
    <property type="match status" value="1"/>
</dbReference>
<accession>A0A0R1MVQ3</accession>
<dbReference type="STRING" id="1423759.FC92_GL000139"/>
<organism evidence="9 10">
    <name type="scientific">Liquorilactobacillus hordei DSM 19519</name>
    <dbReference type="NCBI Taxonomy" id="1423759"/>
    <lineage>
        <taxon>Bacteria</taxon>
        <taxon>Bacillati</taxon>
        <taxon>Bacillota</taxon>
        <taxon>Bacilli</taxon>
        <taxon>Lactobacillales</taxon>
        <taxon>Lactobacillaceae</taxon>
        <taxon>Liquorilactobacillus</taxon>
    </lineage>
</organism>
<feature type="domain" description="Solute-binding protein family 5" evidence="8">
    <location>
        <begin position="80"/>
        <end position="466"/>
    </location>
</feature>
<evidence type="ECO:0000256" key="7">
    <source>
        <dbReference type="SAM" id="SignalP"/>
    </source>
</evidence>
<dbReference type="InterPro" id="IPR030678">
    <property type="entry name" value="Peptide/Ni-bd"/>
</dbReference>
<evidence type="ECO:0000256" key="1">
    <source>
        <dbReference type="ARBA" id="ARBA00004196"/>
    </source>
</evidence>
<keyword evidence="3" id="KW-0813">Transport</keyword>
<evidence type="ECO:0000313" key="10">
    <source>
        <dbReference type="Proteomes" id="UP000051448"/>
    </source>
</evidence>
<dbReference type="PROSITE" id="PS51257">
    <property type="entry name" value="PROKAR_LIPOPROTEIN"/>
    <property type="match status" value="1"/>
</dbReference>
<proteinExistence type="inferred from homology"/>
<keyword evidence="5" id="KW-0653">Protein transport</keyword>
<evidence type="ECO:0000256" key="2">
    <source>
        <dbReference type="ARBA" id="ARBA00005695"/>
    </source>
</evidence>
<dbReference type="EMBL" id="AZDX01000001">
    <property type="protein sequence ID" value="KRL08347.1"/>
    <property type="molecule type" value="Genomic_DNA"/>
</dbReference>
<evidence type="ECO:0000256" key="5">
    <source>
        <dbReference type="ARBA" id="ARBA00022856"/>
    </source>
</evidence>
<keyword evidence="10" id="KW-1185">Reference proteome</keyword>
<dbReference type="GO" id="GO:0030288">
    <property type="term" value="C:outer membrane-bounded periplasmic space"/>
    <property type="evidence" value="ECO:0007669"/>
    <property type="project" value="UniProtKB-ARBA"/>
</dbReference>
<keyword evidence="5" id="KW-0571">Peptide transport</keyword>
<dbReference type="AlphaFoldDB" id="A0A0R1MVQ3"/>
<dbReference type="Proteomes" id="UP000051448">
    <property type="component" value="Unassembled WGS sequence"/>
</dbReference>
<reference evidence="9 10" key="1">
    <citation type="journal article" date="2015" name="Genome Announc.">
        <title>Expanding the biotechnology potential of lactobacilli through comparative genomics of 213 strains and associated genera.</title>
        <authorList>
            <person name="Sun Z."/>
            <person name="Harris H.M."/>
            <person name="McCann A."/>
            <person name="Guo C."/>
            <person name="Argimon S."/>
            <person name="Zhang W."/>
            <person name="Yang X."/>
            <person name="Jeffery I.B."/>
            <person name="Cooney J.C."/>
            <person name="Kagawa T.F."/>
            <person name="Liu W."/>
            <person name="Song Y."/>
            <person name="Salvetti E."/>
            <person name="Wrobel A."/>
            <person name="Rasinkangas P."/>
            <person name="Parkhill J."/>
            <person name="Rea M.C."/>
            <person name="O'Sullivan O."/>
            <person name="Ritari J."/>
            <person name="Douillard F.P."/>
            <person name="Paul Ross R."/>
            <person name="Yang R."/>
            <person name="Briner A.E."/>
            <person name="Felis G.E."/>
            <person name="de Vos W.M."/>
            <person name="Barrangou R."/>
            <person name="Klaenhammer T.R."/>
            <person name="Caufield P.W."/>
            <person name="Cui Y."/>
            <person name="Zhang H."/>
            <person name="O'Toole P.W."/>
        </authorList>
    </citation>
    <scope>NUCLEOTIDE SEQUENCE [LARGE SCALE GENOMIC DNA]</scope>
    <source>
        <strain evidence="9 10">DSM 19519</strain>
    </source>
</reference>
<feature type="chain" id="PRO_5006408042" evidence="7">
    <location>
        <begin position="29"/>
        <end position="544"/>
    </location>
</feature>
<dbReference type="PATRIC" id="fig|1423759.3.peg.141"/>
<dbReference type="GO" id="GO:0043190">
    <property type="term" value="C:ATP-binding cassette (ABC) transporter complex"/>
    <property type="evidence" value="ECO:0007669"/>
    <property type="project" value="InterPro"/>
</dbReference>
<dbReference type="FunFam" id="3.90.76.10:FF:000001">
    <property type="entry name" value="Oligopeptide ABC transporter substrate-binding protein"/>
    <property type="match status" value="1"/>
</dbReference>
<dbReference type="InterPro" id="IPR000914">
    <property type="entry name" value="SBP_5_dom"/>
</dbReference>
<comment type="caution">
    <text evidence="9">The sequence shown here is derived from an EMBL/GenBank/DDBJ whole genome shotgun (WGS) entry which is preliminary data.</text>
</comment>
<comment type="subcellular location">
    <subcellularLocation>
        <location evidence="1">Cell envelope</location>
    </subcellularLocation>
</comment>
<dbReference type="GO" id="GO:0015833">
    <property type="term" value="P:peptide transport"/>
    <property type="evidence" value="ECO:0007669"/>
    <property type="project" value="UniProtKB-KW"/>
</dbReference>
<dbReference type="PANTHER" id="PTHR30290:SF10">
    <property type="entry name" value="PERIPLASMIC OLIGOPEPTIDE-BINDING PROTEIN-RELATED"/>
    <property type="match status" value="1"/>
</dbReference>
<dbReference type="Pfam" id="PF00496">
    <property type="entry name" value="SBP_bac_5"/>
    <property type="match status" value="1"/>
</dbReference>
<evidence type="ECO:0000256" key="4">
    <source>
        <dbReference type="ARBA" id="ARBA00022729"/>
    </source>
</evidence>
<dbReference type="InterPro" id="IPR039424">
    <property type="entry name" value="SBP_5"/>
</dbReference>
<evidence type="ECO:0000256" key="3">
    <source>
        <dbReference type="ARBA" id="ARBA00022448"/>
    </source>
</evidence>
<feature type="compositionally biased region" description="Polar residues" evidence="6">
    <location>
        <begin position="337"/>
        <end position="364"/>
    </location>
</feature>
<sequence length="544" mass="60269">MGIVMEKRKIIKIVVPLIIGMSFLSACAAKKDASKQKTTLNLMQTSELTTLDNTNQATMSEFSTLTNIDEGLYKLNSKNKVVPAIAKSVVKPTNGGKTYTIQLRQDARWSNGDKVTAQDFVYSWRRSVDPANKPVYTYVFSGIKNADAVVAGKLPSSQLGIEAVGKYKLKITLEHPMQSFNKLVTMPVFLPQDKSFVQKIGTKKYGTNAKYTVSNGAFKITKWTGINDSYSLVKNKYYYAKKQVKLNKINYATVKDDNTAYNLFKTNKLDDATVSGVVAQGLQNNKNLKKVNRAWTYYLQVNQSAGSPLANAKLRKAISLVVNRNELTKKVLGDGSTAASSFVSPETATDPTTGKDFSTETANTTQSNVKKAKKLWQEGLAESGKTSITLNLIAEDTETQKKVAEYIQSAVQSKLNNVSVKVQNLPAKGLSNKKTAGEFDLSLWYWLADYADPINYLGILTTGNSMNTGKYSDSVFDSYIANAQVAKTRTVYWSNLRKAEKRLQATTGIIPLYYVKEDHLVQDGLTGVIYHTAGFADYTRSYWK</sequence>
<comment type="similarity">
    <text evidence="2">Belongs to the bacterial solute-binding protein 5 family.</text>
</comment>
<dbReference type="SUPFAM" id="SSF53850">
    <property type="entry name" value="Periplasmic binding protein-like II"/>
    <property type="match status" value="1"/>
</dbReference>
<dbReference type="GO" id="GO:1904680">
    <property type="term" value="F:peptide transmembrane transporter activity"/>
    <property type="evidence" value="ECO:0007669"/>
    <property type="project" value="TreeGrafter"/>
</dbReference>
<feature type="region of interest" description="Disordered" evidence="6">
    <location>
        <begin position="336"/>
        <end position="364"/>
    </location>
</feature>
<keyword evidence="4 7" id="KW-0732">Signal</keyword>
<dbReference type="Gene3D" id="3.90.76.10">
    <property type="entry name" value="Dipeptide-binding Protein, Domain 1"/>
    <property type="match status" value="1"/>
</dbReference>
<dbReference type="Gene3D" id="3.10.105.10">
    <property type="entry name" value="Dipeptide-binding Protein, Domain 3"/>
    <property type="match status" value="1"/>
</dbReference>
<dbReference type="PANTHER" id="PTHR30290">
    <property type="entry name" value="PERIPLASMIC BINDING COMPONENT OF ABC TRANSPORTER"/>
    <property type="match status" value="1"/>
</dbReference>
<name>A0A0R1MVQ3_9LACO</name>
<dbReference type="Gene3D" id="3.40.190.10">
    <property type="entry name" value="Periplasmic binding protein-like II"/>
    <property type="match status" value="1"/>
</dbReference>
<evidence type="ECO:0000259" key="8">
    <source>
        <dbReference type="Pfam" id="PF00496"/>
    </source>
</evidence>